<feature type="transmembrane region" description="Helical" evidence="13">
    <location>
        <begin position="46"/>
        <end position="66"/>
    </location>
</feature>
<dbReference type="PANTHER" id="PTHR48086">
    <property type="entry name" value="SODIUM/PROLINE SYMPORTER-RELATED"/>
    <property type="match status" value="1"/>
</dbReference>
<evidence type="ECO:0000256" key="10">
    <source>
        <dbReference type="ARBA" id="ARBA00023136"/>
    </source>
</evidence>
<dbReference type="InterPro" id="IPR001734">
    <property type="entry name" value="Na/solute_symporter"/>
</dbReference>
<evidence type="ECO:0000256" key="11">
    <source>
        <dbReference type="ARBA" id="ARBA00023201"/>
    </source>
</evidence>
<feature type="transmembrane region" description="Helical" evidence="13">
    <location>
        <begin position="438"/>
        <end position="455"/>
    </location>
</feature>
<evidence type="ECO:0000256" key="2">
    <source>
        <dbReference type="ARBA" id="ARBA00006434"/>
    </source>
</evidence>
<evidence type="ECO:0000256" key="5">
    <source>
        <dbReference type="ARBA" id="ARBA00022692"/>
    </source>
</evidence>
<dbReference type="GO" id="GO:0005886">
    <property type="term" value="C:plasma membrane"/>
    <property type="evidence" value="ECO:0007669"/>
    <property type="project" value="UniProtKB-SubCell"/>
</dbReference>
<comment type="caution">
    <text evidence="14">The sequence shown here is derived from an EMBL/GenBank/DDBJ whole genome shotgun (WGS) entry which is preliminary data.</text>
</comment>
<evidence type="ECO:0000256" key="4">
    <source>
        <dbReference type="ARBA" id="ARBA00022475"/>
    </source>
</evidence>
<evidence type="ECO:0000256" key="6">
    <source>
        <dbReference type="ARBA" id="ARBA00022847"/>
    </source>
</evidence>
<dbReference type="Pfam" id="PF00474">
    <property type="entry name" value="SSF"/>
    <property type="match status" value="1"/>
</dbReference>
<feature type="transmembrane region" description="Helical" evidence="13">
    <location>
        <begin position="86"/>
        <end position="108"/>
    </location>
</feature>
<keyword evidence="5 13" id="KW-0812">Transmembrane</keyword>
<proteinExistence type="inferred from homology"/>
<comment type="similarity">
    <text evidence="2 12">Belongs to the sodium:solute symporter (SSF) (TC 2.A.21) family.</text>
</comment>
<feature type="transmembrane region" description="Helical" evidence="13">
    <location>
        <begin position="134"/>
        <end position="156"/>
    </location>
</feature>
<dbReference type="GO" id="GO:0006814">
    <property type="term" value="P:sodium ion transport"/>
    <property type="evidence" value="ECO:0007669"/>
    <property type="project" value="UniProtKB-KW"/>
</dbReference>
<keyword evidence="10 13" id="KW-0472">Membrane</keyword>
<dbReference type="EMBL" id="JBHTBF010000003">
    <property type="protein sequence ID" value="MFC7318864.1"/>
    <property type="molecule type" value="Genomic_DNA"/>
</dbReference>
<feature type="transmembrane region" description="Helical" evidence="13">
    <location>
        <begin position="286"/>
        <end position="307"/>
    </location>
</feature>
<dbReference type="RefSeq" id="WP_276306301.1">
    <property type="nucleotide sequence ID" value="NZ_CP119993.1"/>
</dbReference>
<evidence type="ECO:0000313" key="15">
    <source>
        <dbReference type="Proteomes" id="UP001596547"/>
    </source>
</evidence>
<evidence type="ECO:0000256" key="3">
    <source>
        <dbReference type="ARBA" id="ARBA00022448"/>
    </source>
</evidence>
<dbReference type="InterPro" id="IPR050277">
    <property type="entry name" value="Sodium:Solute_Symporter"/>
</dbReference>
<sequence>MTEPLVLQGGILTLQNVLLVLGLYMAVVLVIAYYANRHLSVEPEDYYLGGGLGTLVLTGTVLATWYSTFAFLGGPGTYYTSGTSWLYFAFFNITGALLIWVVGTRFWLLGQRFDHITPSDLVAGFYEEDDGVRILVALIAILALVPYAVIQLTGAAQALVGATGASEYFVWGVVALMVMVTFYLYVGGLRAVAWIDTLQGAIFMSLLVITAGVVVLWAGGIETGFSLALKNNEELWVFTASESPGEWYTGALIWTVAWVFIPHMWQRMLMAKNPKVIAKTSILSGTAALWIITFSAVIIGGISSGMIPELPDGVPADGLMAYVYTEIFPAGALFIVVAAFAAGMSTISSQILTSSSIFVRDIVKRPFRPNMESTREGQIGRYFTVVFSAVVLAFALSPAAEQAIIPLATDGVALALLYVPCVVGLLVWENASTAGAKWSLLLGLVFMQLSIWTPFGDVFPYFGPPVYGLVFATLVYYVVSKATTPVPEDHQNEYREVLIKGMRIHDSSAAQPVTSDG</sequence>
<keyword evidence="15" id="KW-1185">Reference proteome</keyword>
<gene>
    <name evidence="14" type="ORF">ACFQPE_18970</name>
</gene>
<keyword evidence="9" id="KW-0406">Ion transport</keyword>
<feature type="transmembrane region" description="Helical" evidence="13">
    <location>
        <begin position="168"/>
        <end position="186"/>
    </location>
</feature>
<protein>
    <submittedName>
        <fullName evidence="14">Sodium:solute symporter</fullName>
    </submittedName>
</protein>
<feature type="transmembrane region" description="Helical" evidence="13">
    <location>
        <begin position="198"/>
        <end position="219"/>
    </location>
</feature>
<comment type="subcellular location">
    <subcellularLocation>
        <location evidence="1">Cell membrane</location>
        <topology evidence="1">Multi-pass membrane protein</topology>
    </subcellularLocation>
</comment>
<keyword evidence="11" id="KW-0739">Sodium transport</keyword>
<feature type="transmembrane region" description="Helical" evidence="13">
    <location>
        <begin position="461"/>
        <end position="479"/>
    </location>
</feature>
<dbReference type="AlphaFoldDB" id="A0ABD6AFU4"/>
<dbReference type="Gene3D" id="1.20.1730.10">
    <property type="entry name" value="Sodium/glucose cotransporter"/>
    <property type="match status" value="1"/>
</dbReference>
<dbReference type="InterPro" id="IPR038377">
    <property type="entry name" value="Na/Glc_symporter_sf"/>
</dbReference>
<evidence type="ECO:0000256" key="12">
    <source>
        <dbReference type="RuleBase" id="RU362091"/>
    </source>
</evidence>
<evidence type="ECO:0000313" key="14">
    <source>
        <dbReference type="EMBL" id="MFC7318864.1"/>
    </source>
</evidence>
<evidence type="ECO:0000256" key="7">
    <source>
        <dbReference type="ARBA" id="ARBA00022989"/>
    </source>
</evidence>
<dbReference type="GeneID" id="79316948"/>
<evidence type="ECO:0000256" key="13">
    <source>
        <dbReference type="SAM" id="Phobius"/>
    </source>
</evidence>
<reference evidence="14 15" key="1">
    <citation type="journal article" date="2019" name="Int. J. Syst. Evol. Microbiol.">
        <title>The Global Catalogue of Microorganisms (GCM) 10K type strain sequencing project: providing services to taxonomists for standard genome sequencing and annotation.</title>
        <authorList>
            <consortium name="The Broad Institute Genomics Platform"/>
            <consortium name="The Broad Institute Genome Sequencing Center for Infectious Disease"/>
            <person name="Wu L."/>
            <person name="Ma J."/>
        </authorList>
    </citation>
    <scope>NUCLEOTIDE SEQUENCE [LARGE SCALE GENOMIC DNA]</scope>
    <source>
        <strain evidence="14 15">PSR21</strain>
    </source>
</reference>
<dbReference type="CDD" id="cd10322">
    <property type="entry name" value="SLC5sbd"/>
    <property type="match status" value="1"/>
</dbReference>
<keyword evidence="8" id="KW-0915">Sodium</keyword>
<dbReference type="GO" id="GO:0015293">
    <property type="term" value="F:symporter activity"/>
    <property type="evidence" value="ECO:0007669"/>
    <property type="project" value="UniProtKB-KW"/>
</dbReference>
<keyword evidence="7 13" id="KW-1133">Transmembrane helix</keyword>
<feature type="transmembrane region" description="Helical" evidence="13">
    <location>
        <begin position="327"/>
        <end position="359"/>
    </location>
</feature>
<keyword evidence="3" id="KW-0813">Transport</keyword>
<keyword evidence="4" id="KW-1003">Cell membrane</keyword>
<evidence type="ECO:0000256" key="9">
    <source>
        <dbReference type="ARBA" id="ARBA00023065"/>
    </source>
</evidence>
<evidence type="ECO:0000256" key="1">
    <source>
        <dbReference type="ARBA" id="ARBA00004651"/>
    </source>
</evidence>
<dbReference type="Proteomes" id="UP001596547">
    <property type="component" value="Unassembled WGS sequence"/>
</dbReference>
<keyword evidence="6" id="KW-0769">Symport</keyword>
<feature type="transmembrane region" description="Helical" evidence="13">
    <location>
        <begin position="247"/>
        <end position="265"/>
    </location>
</feature>
<organism evidence="14 15">
    <name type="scientific">Halomarina halobia</name>
    <dbReference type="NCBI Taxonomy" id="3033386"/>
    <lineage>
        <taxon>Archaea</taxon>
        <taxon>Methanobacteriati</taxon>
        <taxon>Methanobacteriota</taxon>
        <taxon>Stenosarchaea group</taxon>
        <taxon>Halobacteria</taxon>
        <taxon>Halobacteriales</taxon>
        <taxon>Natronomonadaceae</taxon>
        <taxon>Halomarina</taxon>
    </lineage>
</organism>
<dbReference type="PANTHER" id="PTHR48086:SF3">
    <property type="entry name" value="SODIUM_PROLINE SYMPORTER"/>
    <property type="match status" value="1"/>
</dbReference>
<feature type="transmembrane region" description="Helical" evidence="13">
    <location>
        <begin position="12"/>
        <end position="34"/>
    </location>
</feature>
<name>A0ABD6AFU4_9EURY</name>
<evidence type="ECO:0000256" key="8">
    <source>
        <dbReference type="ARBA" id="ARBA00023053"/>
    </source>
</evidence>
<feature type="transmembrane region" description="Helical" evidence="13">
    <location>
        <begin position="379"/>
        <end position="397"/>
    </location>
</feature>
<feature type="transmembrane region" description="Helical" evidence="13">
    <location>
        <begin position="403"/>
        <end position="426"/>
    </location>
</feature>
<accession>A0ABD6AFU4</accession>
<dbReference type="PROSITE" id="PS50283">
    <property type="entry name" value="NA_SOLUT_SYMP_3"/>
    <property type="match status" value="1"/>
</dbReference>